<dbReference type="SUPFAM" id="SSF53474">
    <property type="entry name" value="alpha/beta-Hydrolases"/>
    <property type="match status" value="1"/>
</dbReference>
<name>A0A1T4Z5C3_9ACTN</name>
<dbReference type="OrthoDB" id="9798122at2"/>
<gene>
    <name evidence="2" type="ORF">SAMN06295964_2508</name>
</gene>
<dbReference type="GO" id="GO:0004806">
    <property type="term" value="F:triacylglycerol lipase activity"/>
    <property type="evidence" value="ECO:0007669"/>
    <property type="project" value="InterPro"/>
</dbReference>
<feature type="transmembrane region" description="Helical" evidence="1">
    <location>
        <begin position="36"/>
        <end position="53"/>
    </location>
</feature>
<keyword evidence="1" id="KW-0812">Transmembrane</keyword>
<reference evidence="3" key="1">
    <citation type="submission" date="2017-02" db="EMBL/GenBank/DDBJ databases">
        <authorList>
            <person name="Varghese N."/>
            <person name="Submissions S."/>
        </authorList>
    </citation>
    <scope>NUCLEOTIDE SEQUENCE [LARGE SCALE GENOMIC DNA]</scope>
    <source>
        <strain evidence="3">9H-4</strain>
    </source>
</reference>
<sequence length="548" mass="58345">MRPDRSRRRAAPALVAVAIVVGVVLIARPLSAMDVLLVVSVASLAVIGAHEALTGSRLRDRVVGGVLLVTSVVLALQPHWNVRVLVTVFAVVLLGEGLARVRRRRFRSELALGIGLAILGVLALAWPDVTVFVIGVVLGLRLVLFGFPRLGARIPRPLVATVVLATAVALAGYTVAVTVIAPQPDSFYTAPDETPRSPGLLLRAEPFTTDVPEGARAWRILYSTTQAGDEPTVASALVAVPRERLRARPSVVAWAHGTTGFDRRCAPSLRRTRTIGAGGIEAVHAALDEGWAVVAPDYPGLGTRGVQPYLIGSGEARSVLDAVRAARRIPQLSLSSETVVWGHSQGGHAALWTAMTQPGYAPDVPLAGVAAMSPVSSPATFLRDLQRRPVGTIFVAYALAAYAGTYPDVEPGDHVRASARLPMERIADRCLRSPTSKVSLTEARIMADRFVANSLYEGGLGRRLSENDATGTMEAPVLIAQGESDRVVTLGLQDAYVRERCAAGQSLDYRTYAGRGHGDLLREDSPFVDELLAWTADRFAGEPTTTTC</sequence>
<dbReference type="InterPro" id="IPR005152">
    <property type="entry name" value="Lipase_secreted"/>
</dbReference>
<proteinExistence type="predicted"/>
<dbReference type="RefSeq" id="WP_078700473.1">
    <property type="nucleotide sequence ID" value="NZ_LT796768.1"/>
</dbReference>
<feature type="transmembrane region" description="Helical" evidence="1">
    <location>
        <begin position="110"/>
        <end position="126"/>
    </location>
</feature>
<feature type="transmembrane region" description="Helical" evidence="1">
    <location>
        <begin position="60"/>
        <end position="76"/>
    </location>
</feature>
<dbReference type="InterPro" id="IPR029058">
    <property type="entry name" value="AB_hydrolase_fold"/>
</dbReference>
<dbReference type="InterPro" id="IPR005325">
    <property type="entry name" value="DUF308_memb"/>
</dbReference>
<dbReference type="PANTHER" id="PTHR34853">
    <property type="match status" value="1"/>
</dbReference>
<keyword evidence="3" id="KW-1185">Reference proteome</keyword>
<dbReference type="EMBL" id="LT796768">
    <property type="protein sequence ID" value="SKB09146.1"/>
    <property type="molecule type" value="Genomic_DNA"/>
</dbReference>
<evidence type="ECO:0000313" key="2">
    <source>
        <dbReference type="EMBL" id="SKB09146.1"/>
    </source>
</evidence>
<keyword evidence="1" id="KW-1133">Transmembrane helix</keyword>
<feature type="transmembrane region" description="Helical" evidence="1">
    <location>
        <begin position="132"/>
        <end position="151"/>
    </location>
</feature>
<evidence type="ECO:0008006" key="4">
    <source>
        <dbReference type="Google" id="ProtNLM"/>
    </source>
</evidence>
<dbReference type="Pfam" id="PF03583">
    <property type="entry name" value="LIP"/>
    <property type="match status" value="1"/>
</dbReference>
<accession>A0A1T4Z5C3</accession>
<dbReference type="Proteomes" id="UP000191040">
    <property type="component" value="Chromosome I"/>
</dbReference>
<feature type="transmembrane region" description="Helical" evidence="1">
    <location>
        <begin position="12"/>
        <end position="30"/>
    </location>
</feature>
<dbReference type="Pfam" id="PF03729">
    <property type="entry name" value="DUF308"/>
    <property type="match status" value="1"/>
</dbReference>
<dbReference type="AlphaFoldDB" id="A0A1T4Z5C3"/>
<organism evidence="2 3">
    <name type="scientific">Aeromicrobium choanae</name>
    <dbReference type="NCBI Taxonomy" id="1736691"/>
    <lineage>
        <taxon>Bacteria</taxon>
        <taxon>Bacillati</taxon>
        <taxon>Actinomycetota</taxon>
        <taxon>Actinomycetes</taxon>
        <taxon>Propionibacteriales</taxon>
        <taxon>Nocardioidaceae</taxon>
        <taxon>Aeromicrobium</taxon>
    </lineage>
</organism>
<dbReference type="GO" id="GO:0016042">
    <property type="term" value="P:lipid catabolic process"/>
    <property type="evidence" value="ECO:0007669"/>
    <property type="project" value="InterPro"/>
</dbReference>
<evidence type="ECO:0000313" key="3">
    <source>
        <dbReference type="Proteomes" id="UP000191040"/>
    </source>
</evidence>
<dbReference type="STRING" id="1736691.SAMN06295964_2508"/>
<evidence type="ECO:0000256" key="1">
    <source>
        <dbReference type="SAM" id="Phobius"/>
    </source>
</evidence>
<feature type="transmembrane region" description="Helical" evidence="1">
    <location>
        <begin position="82"/>
        <end position="98"/>
    </location>
</feature>
<keyword evidence="1" id="KW-0472">Membrane</keyword>
<protein>
    <recommendedName>
        <fullName evidence="4">Lysophospholipase, alpha-beta hydrolase superfamily</fullName>
    </recommendedName>
</protein>
<dbReference type="PANTHER" id="PTHR34853:SF1">
    <property type="entry name" value="LIPASE 5"/>
    <property type="match status" value="1"/>
</dbReference>
<feature type="transmembrane region" description="Helical" evidence="1">
    <location>
        <begin position="158"/>
        <end position="181"/>
    </location>
</feature>
<dbReference type="Gene3D" id="3.40.50.1820">
    <property type="entry name" value="alpha/beta hydrolase"/>
    <property type="match status" value="2"/>
</dbReference>